<protein>
    <submittedName>
        <fullName evidence="3">Unannotated protein</fullName>
    </submittedName>
</protein>
<sequence>MLVIAIAMAVIVLLAGLVIFYVAFPHRGETPAQGEWLGDVMSRAVGSLPTIEAADQAAHQPHEQPEDPADRPSSTR</sequence>
<proteinExistence type="predicted"/>
<evidence type="ECO:0000313" key="3">
    <source>
        <dbReference type="EMBL" id="CAB4709446.1"/>
    </source>
</evidence>
<keyword evidence="2" id="KW-0472">Membrane</keyword>
<evidence type="ECO:0000256" key="2">
    <source>
        <dbReference type="SAM" id="Phobius"/>
    </source>
</evidence>
<evidence type="ECO:0000256" key="1">
    <source>
        <dbReference type="SAM" id="MobiDB-lite"/>
    </source>
</evidence>
<feature type="region of interest" description="Disordered" evidence="1">
    <location>
        <begin position="51"/>
        <end position="76"/>
    </location>
</feature>
<name>A0A6J6QF83_9ZZZZ</name>
<dbReference type="AlphaFoldDB" id="A0A6J6QF83"/>
<reference evidence="3" key="1">
    <citation type="submission" date="2020-05" db="EMBL/GenBank/DDBJ databases">
        <authorList>
            <person name="Chiriac C."/>
            <person name="Salcher M."/>
            <person name="Ghai R."/>
            <person name="Kavagutti S V."/>
        </authorList>
    </citation>
    <scope>NUCLEOTIDE SEQUENCE</scope>
</reference>
<keyword evidence="2" id="KW-0812">Transmembrane</keyword>
<dbReference type="EMBL" id="CAEZXR010000152">
    <property type="protein sequence ID" value="CAB4709446.1"/>
    <property type="molecule type" value="Genomic_DNA"/>
</dbReference>
<feature type="compositionally biased region" description="Basic and acidic residues" evidence="1">
    <location>
        <begin position="60"/>
        <end position="70"/>
    </location>
</feature>
<keyword evidence="2" id="KW-1133">Transmembrane helix</keyword>
<gene>
    <name evidence="3" type="ORF">UFOPK2579_01366</name>
</gene>
<organism evidence="3">
    <name type="scientific">freshwater metagenome</name>
    <dbReference type="NCBI Taxonomy" id="449393"/>
    <lineage>
        <taxon>unclassified sequences</taxon>
        <taxon>metagenomes</taxon>
        <taxon>ecological metagenomes</taxon>
    </lineage>
</organism>
<feature type="transmembrane region" description="Helical" evidence="2">
    <location>
        <begin position="6"/>
        <end position="24"/>
    </location>
</feature>
<accession>A0A6J6QF83</accession>